<name>A0A521ACY3_9BACT</name>
<dbReference type="OrthoDB" id="595022at2"/>
<protein>
    <submittedName>
        <fullName evidence="1">Uncharacterized protein</fullName>
    </submittedName>
</protein>
<keyword evidence="2" id="KW-1185">Reference proteome</keyword>
<sequence length="148" mass="16786">MSKELALSFRLVDIKTDEFAIIEDSFEEGGNVRLGTFFDFGLDKEKHILGTNVKFLFEQDEKPFLIISVTCGFEMEEEAWESLIDADKNKIIIPEGFASHMAVLTVGTARGVLHEKTNETDFNDFIIPPINLTKIINEDIEIDLNVDE</sequence>
<proteinExistence type="predicted"/>
<organism evidence="1 2">
    <name type="scientific">Gracilimonas mengyeensis</name>
    <dbReference type="NCBI Taxonomy" id="1302730"/>
    <lineage>
        <taxon>Bacteria</taxon>
        <taxon>Pseudomonadati</taxon>
        <taxon>Balneolota</taxon>
        <taxon>Balneolia</taxon>
        <taxon>Balneolales</taxon>
        <taxon>Balneolaceae</taxon>
        <taxon>Gracilimonas</taxon>
    </lineage>
</organism>
<reference evidence="1 2" key="1">
    <citation type="submission" date="2017-05" db="EMBL/GenBank/DDBJ databases">
        <authorList>
            <person name="Varghese N."/>
            <person name="Submissions S."/>
        </authorList>
    </citation>
    <scope>NUCLEOTIDE SEQUENCE [LARGE SCALE GENOMIC DNA]</scope>
    <source>
        <strain evidence="1 2">DSM 21985</strain>
    </source>
</reference>
<dbReference type="AlphaFoldDB" id="A0A521ACY3"/>
<evidence type="ECO:0000313" key="2">
    <source>
        <dbReference type="Proteomes" id="UP000317557"/>
    </source>
</evidence>
<dbReference type="EMBL" id="FXTP01000001">
    <property type="protein sequence ID" value="SMO32550.1"/>
    <property type="molecule type" value="Genomic_DNA"/>
</dbReference>
<dbReference type="Proteomes" id="UP000317557">
    <property type="component" value="Unassembled WGS sequence"/>
</dbReference>
<accession>A0A521ACY3</accession>
<dbReference type="RefSeq" id="WP_142452588.1">
    <property type="nucleotide sequence ID" value="NZ_FXTP01000001.1"/>
</dbReference>
<evidence type="ECO:0000313" key="1">
    <source>
        <dbReference type="EMBL" id="SMO32550.1"/>
    </source>
</evidence>
<gene>
    <name evidence="1" type="ORF">SAMN06265219_10152</name>
</gene>